<protein>
    <recommendedName>
        <fullName evidence="2 3">Single-stranded DNA-binding protein</fullName>
        <shortName evidence="2">SSB</shortName>
    </recommendedName>
</protein>
<name>A0A1L8D0W9_9THEO</name>
<dbReference type="HAMAP" id="MF_00984">
    <property type="entry name" value="SSB"/>
    <property type="match status" value="1"/>
</dbReference>
<dbReference type="GO" id="GO:0006281">
    <property type="term" value="P:DNA repair"/>
    <property type="evidence" value="ECO:0007669"/>
    <property type="project" value="UniProtKB-UniRule"/>
</dbReference>
<feature type="short sequence motif" description="Important for interaction with partner proteins" evidence="2">
    <location>
        <begin position="128"/>
        <end position="133"/>
    </location>
</feature>
<evidence type="ECO:0000256" key="2">
    <source>
        <dbReference type="HAMAP-Rule" id="MF_00984"/>
    </source>
</evidence>
<dbReference type="GO" id="GO:0009295">
    <property type="term" value="C:nucleoid"/>
    <property type="evidence" value="ECO:0007669"/>
    <property type="project" value="TreeGrafter"/>
</dbReference>
<dbReference type="RefSeq" id="WP_075864968.1">
    <property type="nucleotide sequence ID" value="NZ_BDJL01000017.1"/>
</dbReference>
<keyword evidence="2" id="KW-0234">DNA repair</keyword>
<dbReference type="EMBL" id="BDJL01000017">
    <property type="protein sequence ID" value="GAV24783.1"/>
    <property type="molecule type" value="Genomic_DNA"/>
</dbReference>
<comment type="function">
    <text evidence="2">Plays an important role in DNA replication, recombination and repair. Binds to ssDNA and to an array of partner proteins to recruit them to their sites of action during DNA metabolism.</text>
</comment>
<keyword evidence="2" id="KW-0235">DNA replication</keyword>
<evidence type="ECO:0000313" key="5">
    <source>
        <dbReference type="Proteomes" id="UP000187338"/>
    </source>
</evidence>
<dbReference type="SUPFAM" id="SSF50249">
    <property type="entry name" value="Nucleic acid-binding proteins"/>
    <property type="match status" value="1"/>
</dbReference>
<gene>
    <name evidence="4" type="ORF">ciss_07160</name>
</gene>
<evidence type="ECO:0000256" key="3">
    <source>
        <dbReference type="PIRNR" id="PIRNR002070"/>
    </source>
</evidence>
<proteinExistence type="inferred from homology"/>
<keyword evidence="2" id="KW-0227">DNA damage</keyword>
<dbReference type="InterPro" id="IPR011344">
    <property type="entry name" value="ssDNA-bd"/>
</dbReference>
<evidence type="ECO:0000313" key="4">
    <source>
        <dbReference type="EMBL" id="GAV24783.1"/>
    </source>
</evidence>
<evidence type="ECO:0000256" key="1">
    <source>
        <dbReference type="ARBA" id="ARBA00023125"/>
    </source>
</evidence>
<dbReference type="GO" id="GO:0006310">
    <property type="term" value="P:DNA recombination"/>
    <property type="evidence" value="ECO:0007669"/>
    <property type="project" value="UniProtKB-UniRule"/>
</dbReference>
<dbReference type="InterPro" id="IPR012340">
    <property type="entry name" value="NA-bd_OB-fold"/>
</dbReference>
<dbReference type="PIRSF" id="PIRSF002070">
    <property type="entry name" value="SSB"/>
    <property type="match status" value="1"/>
</dbReference>
<comment type="subunit">
    <text evidence="2">Homotetramer.</text>
</comment>
<sequence length="133" mass="15311">MFNRIILIGRLTRDPELRYTQNGTTVATMTVAVNRPYTTKEGEKEADFIDVIAWNKLAEIVNEYGQKGRLALVEGRLQIRSYTDKEEKKRKVAEVVANNVRFLDKPKQAESGEEIDWSDFGTEIEVDEEDIPF</sequence>
<keyword evidence="1 2" id="KW-0238">DNA-binding</keyword>
<dbReference type="NCBIfam" id="TIGR00621">
    <property type="entry name" value="ssb"/>
    <property type="match status" value="1"/>
</dbReference>
<reference evidence="5" key="1">
    <citation type="submission" date="2016-12" db="EMBL/GenBank/DDBJ databases">
        <title>Draft Genome Sequences od Carboxydothermus pertinax and islandicus, Hydrogenogenic Carboxydotrophic Bacteria.</title>
        <authorList>
            <person name="Fukuyama Y."/>
            <person name="Ohmae K."/>
            <person name="Yoneda Y."/>
            <person name="Yoshida T."/>
            <person name="Sako Y."/>
        </authorList>
    </citation>
    <scope>NUCLEOTIDE SEQUENCE [LARGE SCALE GENOMIC DNA]</scope>
    <source>
        <strain evidence="5">SET</strain>
    </source>
</reference>
<dbReference type="AlphaFoldDB" id="A0A1L8D0W9"/>
<dbReference type="CDD" id="cd04496">
    <property type="entry name" value="SSB_OBF"/>
    <property type="match status" value="1"/>
</dbReference>
<keyword evidence="2" id="KW-0233">DNA recombination</keyword>
<keyword evidence="5" id="KW-1185">Reference proteome</keyword>
<dbReference type="InterPro" id="IPR000424">
    <property type="entry name" value="Primosome_PriB/ssb"/>
</dbReference>
<dbReference type="PANTHER" id="PTHR10302:SF27">
    <property type="entry name" value="SINGLE-STRANDED DNA-BINDING PROTEIN"/>
    <property type="match status" value="1"/>
</dbReference>
<dbReference type="Gene3D" id="2.40.50.140">
    <property type="entry name" value="Nucleic acid-binding proteins"/>
    <property type="match status" value="1"/>
</dbReference>
<dbReference type="GO" id="GO:0006260">
    <property type="term" value="P:DNA replication"/>
    <property type="evidence" value="ECO:0007669"/>
    <property type="project" value="UniProtKB-UniRule"/>
</dbReference>
<dbReference type="STRING" id="661089.ciss_07160"/>
<dbReference type="GO" id="GO:0003697">
    <property type="term" value="F:single-stranded DNA binding"/>
    <property type="evidence" value="ECO:0007669"/>
    <property type="project" value="UniProtKB-UniRule"/>
</dbReference>
<organism evidence="4 5">
    <name type="scientific">Carboxydothermus islandicus</name>
    <dbReference type="NCBI Taxonomy" id="661089"/>
    <lineage>
        <taxon>Bacteria</taxon>
        <taxon>Bacillati</taxon>
        <taxon>Bacillota</taxon>
        <taxon>Clostridia</taxon>
        <taxon>Thermoanaerobacterales</taxon>
        <taxon>Thermoanaerobacteraceae</taxon>
        <taxon>Carboxydothermus</taxon>
    </lineage>
</organism>
<dbReference type="PANTHER" id="PTHR10302">
    <property type="entry name" value="SINGLE-STRANDED DNA-BINDING PROTEIN"/>
    <property type="match status" value="1"/>
</dbReference>
<dbReference type="OrthoDB" id="9809878at2"/>
<dbReference type="Proteomes" id="UP000187338">
    <property type="component" value="Unassembled WGS sequence"/>
</dbReference>
<comment type="caution">
    <text evidence="4">The sequence shown here is derived from an EMBL/GenBank/DDBJ whole genome shotgun (WGS) entry which is preliminary data.</text>
</comment>
<accession>A0A1L8D0W9</accession>
<comment type="caution">
    <text evidence="2">Lacks conserved residue(s) required for the propagation of feature annotation.</text>
</comment>
<dbReference type="Pfam" id="PF00436">
    <property type="entry name" value="SSB"/>
    <property type="match status" value="1"/>
</dbReference>
<dbReference type="PROSITE" id="PS50935">
    <property type="entry name" value="SSB"/>
    <property type="match status" value="1"/>
</dbReference>